<feature type="active site" description="Charge relay system" evidence="6">
    <location>
        <position position="365"/>
    </location>
</feature>
<evidence type="ECO:0000256" key="3">
    <source>
        <dbReference type="ARBA" id="ARBA00022729"/>
    </source>
</evidence>
<reference evidence="12" key="1">
    <citation type="journal article" date="2020" name="BMC Genomics">
        <title>Correction to: Identification and distribution of gene clusters required for synthesis of sphingolipid metabolism inhibitors in diverse species of the filamentous fungus Fusarium.</title>
        <authorList>
            <person name="Kim H.S."/>
            <person name="Lohmar J.M."/>
            <person name="Busman M."/>
            <person name="Brown D.W."/>
            <person name="Naumann T.A."/>
            <person name="Divon H.H."/>
            <person name="Lysoe E."/>
            <person name="Uhlig S."/>
            <person name="Proctor R.H."/>
        </authorList>
    </citation>
    <scope>NUCLEOTIDE SEQUENCE</scope>
    <source>
        <strain evidence="12">NRRL 22465</strain>
    </source>
</reference>
<dbReference type="InterPro" id="IPR023828">
    <property type="entry name" value="Peptidase_S8_Ser-AS"/>
</dbReference>
<name>A0A8H4UQP2_9HYPO</name>
<dbReference type="InterPro" id="IPR010259">
    <property type="entry name" value="S8pro/Inhibitor_I9"/>
</dbReference>
<evidence type="ECO:0000256" key="9">
    <source>
        <dbReference type="SAM" id="SignalP"/>
    </source>
</evidence>
<keyword evidence="3 9" id="KW-0732">Signal</keyword>
<evidence type="ECO:0000256" key="5">
    <source>
        <dbReference type="ARBA" id="ARBA00022825"/>
    </source>
</evidence>
<organism evidence="12 13">
    <name type="scientific">Fusarium zealandicum</name>
    <dbReference type="NCBI Taxonomy" id="1053134"/>
    <lineage>
        <taxon>Eukaryota</taxon>
        <taxon>Fungi</taxon>
        <taxon>Dikarya</taxon>
        <taxon>Ascomycota</taxon>
        <taxon>Pezizomycotina</taxon>
        <taxon>Sordariomycetes</taxon>
        <taxon>Hypocreomycetidae</taxon>
        <taxon>Hypocreales</taxon>
        <taxon>Nectriaceae</taxon>
        <taxon>Fusarium</taxon>
        <taxon>Fusarium staphyleae species complex</taxon>
    </lineage>
</organism>
<dbReference type="InterPro" id="IPR000209">
    <property type="entry name" value="Peptidase_S8/S53_dom"/>
</dbReference>
<evidence type="ECO:0000256" key="6">
    <source>
        <dbReference type="PROSITE-ProRule" id="PRU01240"/>
    </source>
</evidence>
<comment type="similarity">
    <text evidence="1 6 7">Belongs to the peptidase S8 family.</text>
</comment>
<dbReference type="GO" id="GO:0005576">
    <property type="term" value="C:extracellular region"/>
    <property type="evidence" value="ECO:0007669"/>
    <property type="project" value="UniProtKB-ARBA"/>
</dbReference>
<evidence type="ECO:0008006" key="14">
    <source>
        <dbReference type="Google" id="ProtNLM"/>
    </source>
</evidence>
<evidence type="ECO:0000256" key="8">
    <source>
        <dbReference type="SAM" id="MobiDB-lite"/>
    </source>
</evidence>
<dbReference type="AlphaFoldDB" id="A0A8H4UQP2"/>
<feature type="domain" description="Inhibitor I9" evidence="11">
    <location>
        <begin position="32"/>
        <end position="112"/>
    </location>
</feature>
<protein>
    <recommendedName>
        <fullName evidence="14">Alkaline protease</fullName>
    </recommendedName>
</protein>
<evidence type="ECO:0000313" key="12">
    <source>
        <dbReference type="EMBL" id="KAF4981314.1"/>
    </source>
</evidence>
<evidence type="ECO:0000259" key="11">
    <source>
        <dbReference type="Pfam" id="PF05922"/>
    </source>
</evidence>
<dbReference type="PROSITE" id="PS51892">
    <property type="entry name" value="SUBTILASE"/>
    <property type="match status" value="1"/>
</dbReference>
<dbReference type="Pfam" id="PF05922">
    <property type="entry name" value="Inhibitor_I9"/>
    <property type="match status" value="1"/>
</dbReference>
<dbReference type="PRINTS" id="PR00723">
    <property type="entry name" value="SUBTILISIN"/>
</dbReference>
<dbReference type="Proteomes" id="UP000635477">
    <property type="component" value="Unassembled WGS sequence"/>
</dbReference>
<keyword evidence="5 6" id="KW-0720">Serine protease</keyword>
<dbReference type="PANTHER" id="PTHR43806">
    <property type="entry name" value="PEPTIDASE S8"/>
    <property type="match status" value="1"/>
</dbReference>
<dbReference type="InterPro" id="IPR023827">
    <property type="entry name" value="Peptidase_S8_Asp-AS"/>
</dbReference>
<gene>
    <name evidence="12" type="ORF">FZEAL_2847</name>
</gene>
<comment type="caution">
    <text evidence="12">The sequence shown here is derived from an EMBL/GenBank/DDBJ whole genome shotgun (WGS) entry which is preliminary data.</text>
</comment>
<dbReference type="OrthoDB" id="206201at2759"/>
<dbReference type="PROSITE" id="PS51257">
    <property type="entry name" value="PROKAR_LIPOPROTEIN"/>
    <property type="match status" value="1"/>
</dbReference>
<dbReference type="Gene3D" id="3.30.70.80">
    <property type="entry name" value="Peptidase S8 propeptide/proteinase inhibitor I9"/>
    <property type="match status" value="1"/>
</dbReference>
<dbReference type="InterPro" id="IPR050131">
    <property type="entry name" value="Peptidase_S8_subtilisin-like"/>
</dbReference>
<dbReference type="Gene3D" id="3.40.50.200">
    <property type="entry name" value="Peptidase S8/S53 domain"/>
    <property type="match status" value="1"/>
</dbReference>
<dbReference type="EMBL" id="JABEYC010000174">
    <property type="protein sequence ID" value="KAF4981314.1"/>
    <property type="molecule type" value="Genomic_DNA"/>
</dbReference>
<feature type="chain" id="PRO_5034835955" description="Alkaline protease" evidence="9">
    <location>
        <begin position="29"/>
        <end position="422"/>
    </location>
</feature>
<dbReference type="PANTHER" id="PTHR43806:SF58">
    <property type="entry name" value="ALKALINE PROTEASE 1-RELATED"/>
    <property type="match status" value="1"/>
</dbReference>
<sequence length="422" mass="45404">MVNFKSITVFATILFGCTLAAPAGQAEAIPGKYIITLKPEIKSAKLQSHVEWVSRVHRKSHTKRDIDTGIERTYDSKSGFKGYSGAFDSTTLKEIKKSPDVAAIEPDIYVKISSFSKKRDEDHVEPEEPEDHLEKRSETSQKTATWGLGTISHRAKGSTNYLYDTDAGIDSYAYVVDSGVRATHREFEKRAKQFWTAYGKDHTDRDGHGTHVAATIAGKTCGVAKKAQILAVKVFHDGGADLSIILSGINAAVNDIINKGRQEFAVINLSLGIDQVSTALNKAVENAVKAGCVVVVAAGNEYMDAGKTSPASAPNAITVGAVDSDWQIADFSNYGKTVDILAPGVGIRSASIKSDTAYVEEDGTSMATPHVSGLVLYAQSIDGIVGVKQTVAYLRARATRNKVTGNRRLAPNLLANNNNSRQ</sequence>
<dbReference type="SUPFAM" id="SSF54897">
    <property type="entry name" value="Protease propeptides/inhibitors"/>
    <property type="match status" value="1"/>
</dbReference>
<keyword evidence="13" id="KW-1185">Reference proteome</keyword>
<dbReference type="PROSITE" id="PS00136">
    <property type="entry name" value="SUBTILASE_ASP"/>
    <property type="match status" value="1"/>
</dbReference>
<dbReference type="FunFam" id="3.40.50.200:FF:000007">
    <property type="entry name" value="Subtilisin-like serine protease"/>
    <property type="match status" value="1"/>
</dbReference>
<dbReference type="InterPro" id="IPR037045">
    <property type="entry name" value="S8pro/Inhibitor_I9_sf"/>
</dbReference>
<keyword evidence="4 6" id="KW-0378">Hydrolase</keyword>
<evidence type="ECO:0000256" key="1">
    <source>
        <dbReference type="ARBA" id="ARBA00011073"/>
    </source>
</evidence>
<dbReference type="CDD" id="cd04077">
    <property type="entry name" value="Peptidases_S8_PCSK9_ProteinaseK_like"/>
    <property type="match status" value="1"/>
</dbReference>
<evidence type="ECO:0000313" key="13">
    <source>
        <dbReference type="Proteomes" id="UP000635477"/>
    </source>
</evidence>
<evidence type="ECO:0000259" key="10">
    <source>
        <dbReference type="Pfam" id="PF00082"/>
    </source>
</evidence>
<dbReference type="SUPFAM" id="SSF52743">
    <property type="entry name" value="Subtilisin-like"/>
    <property type="match status" value="1"/>
</dbReference>
<dbReference type="Pfam" id="PF00082">
    <property type="entry name" value="Peptidase_S8"/>
    <property type="match status" value="1"/>
</dbReference>
<dbReference type="GO" id="GO:0004252">
    <property type="term" value="F:serine-type endopeptidase activity"/>
    <property type="evidence" value="ECO:0007669"/>
    <property type="project" value="UniProtKB-UniRule"/>
</dbReference>
<feature type="region of interest" description="Disordered" evidence="8">
    <location>
        <begin position="119"/>
        <end position="141"/>
    </location>
</feature>
<dbReference type="PROSITE" id="PS00138">
    <property type="entry name" value="SUBTILASE_SER"/>
    <property type="match status" value="1"/>
</dbReference>
<dbReference type="InterPro" id="IPR036852">
    <property type="entry name" value="Peptidase_S8/S53_dom_sf"/>
</dbReference>
<accession>A0A8H4UQP2</accession>
<dbReference type="GO" id="GO:0006508">
    <property type="term" value="P:proteolysis"/>
    <property type="evidence" value="ECO:0007669"/>
    <property type="project" value="UniProtKB-KW"/>
</dbReference>
<feature type="signal peptide" evidence="9">
    <location>
        <begin position="1"/>
        <end position="28"/>
    </location>
</feature>
<keyword evidence="2 6" id="KW-0645">Protease</keyword>
<evidence type="ECO:0000256" key="7">
    <source>
        <dbReference type="RuleBase" id="RU003355"/>
    </source>
</evidence>
<proteinExistence type="inferred from homology"/>
<feature type="domain" description="Peptidase S8/S53" evidence="10">
    <location>
        <begin position="175"/>
        <end position="398"/>
    </location>
</feature>
<dbReference type="InterPro" id="IPR015500">
    <property type="entry name" value="Peptidase_S8_subtilisin-rel"/>
</dbReference>
<evidence type="ECO:0000256" key="4">
    <source>
        <dbReference type="ARBA" id="ARBA00022801"/>
    </source>
</evidence>
<reference evidence="12" key="2">
    <citation type="submission" date="2020-05" db="EMBL/GenBank/DDBJ databases">
        <authorList>
            <person name="Kim H.-S."/>
            <person name="Proctor R.H."/>
            <person name="Brown D.W."/>
        </authorList>
    </citation>
    <scope>NUCLEOTIDE SEQUENCE</scope>
    <source>
        <strain evidence="12">NRRL 22465</strain>
    </source>
</reference>
<evidence type="ECO:0000256" key="2">
    <source>
        <dbReference type="ARBA" id="ARBA00022670"/>
    </source>
</evidence>
<feature type="active site" description="Charge relay system" evidence="6">
    <location>
        <position position="177"/>
    </location>
</feature>
<dbReference type="InterPro" id="IPR034193">
    <property type="entry name" value="PCSK9_ProteinaseK-like"/>
</dbReference>
<feature type="active site" description="Charge relay system" evidence="6">
    <location>
        <position position="208"/>
    </location>
</feature>